<evidence type="ECO:0000313" key="2">
    <source>
        <dbReference type="Proteomes" id="UP001201873"/>
    </source>
</evidence>
<reference evidence="1 2" key="1">
    <citation type="submission" date="2022-04" db="EMBL/GenBank/DDBJ databases">
        <title>Genome diversity in the genus Frankia.</title>
        <authorList>
            <person name="Carlos-Shanley C."/>
            <person name="Hahn D."/>
        </authorList>
    </citation>
    <scope>NUCLEOTIDE SEQUENCE [LARGE SCALE GENOMIC DNA]</scope>
    <source>
        <strain evidence="1 2">Ag45/Mut15</strain>
    </source>
</reference>
<proteinExistence type="predicted"/>
<evidence type="ECO:0008006" key="3">
    <source>
        <dbReference type="Google" id="ProtNLM"/>
    </source>
</evidence>
<organism evidence="1 2">
    <name type="scientific">Frankia umida</name>
    <dbReference type="NCBI Taxonomy" id="573489"/>
    <lineage>
        <taxon>Bacteria</taxon>
        <taxon>Bacillati</taxon>
        <taxon>Actinomycetota</taxon>
        <taxon>Actinomycetes</taxon>
        <taxon>Frankiales</taxon>
        <taxon>Frankiaceae</taxon>
        <taxon>Frankia</taxon>
    </lineage>
</organism>
<protein>
    <recommendedName>
        <fullName evidence="3">MinD-like ATPase involved in chromosome partitioning or flagellar assembly</fullName>
    </recommendedName>
</protein>
<dbReference type="SUPFAM" id="SSF52540">
    <property type="entry name" value="P-loop containing nucleoside triphosphate hydrolases"/>
    <property type="match status" value="1"/>
</dbReference>
<dbReference type="Proteomes" id="UP001201873">
    <property type="component" value="Unassembled WGS sequence"/>
</dbReference>
<evidence type="ECO:0000313" key="1">
    <source>
        <dbReference type="EMBL" id="MCK9878294.1"/>
    </source>
</evidence>
<sequence length="245" mass="24689">MTTCWAIGTAGPGSPGATTLALALAAMGGGVVIEAGADGGVLAARCNLSLSADAPGLASLAVAATRGRVTVLDHAQACANGLPIVPASTTEETVAGALEGFTAALPRLRQDADVPLLLDVGRVRQATAKLITFCDTLVLVTSAEREGLACALVRLPGLFLFARRIVLVVRGSASYTLADVRRLVAEQLGSSLVPVLAVPDDPRGARDLAEGAGLRRRSALLRAADRVLAACPAPDITSLAAGVAP</sequence>
<dbReference type="Gene3D" id="3.40.50.300">
    <property type="entry name" value="P-loop containing nucleotide triphosphate hydrolases"/>
    <property type="match status" value="1"/>
</dbReference>
<dbReference type="RefSeq" id="WP_248826421.1">
    <property type="nucleotide sequence ID" value="NZ_JALKFT010000030.1"/>
</dbReference>
<gene>
    <name evidence="1" type="ORF">MXD59_21395</name>
</gene>
<comment type="caution">
    <text evidence="1">The sequence shown here is derived from an EMBL/GenBank/DDBJ whole genome shotgun (WGS) entry which is preliminary data.</text>
</comment>
<accession>A0ABT0K399</accession>
<name>A0ABT0K399_9ACTN</name>
<keyword evidence="2" id="KW-1185">Reference proteome</keyword>
<dbReference type="EMBL" id="JALKFT010000030">
    <property type="protein sequence ID" value="MCK9878294.1"/>
    <property type="molecule type" value="Genomic_DNA"/>
</dbReference>
<dbReference type="InterPro" id="IPR027417">
    <property type="entry name" value="P-loop_NTPase"/>
</dbReference>